<gene>
    <name evidence="2" type="ORF">M5X16_11460</name>
    <name evidence="3" type="ORF">PC41400_17750</name>
</gene>
<feature type="signal peptide" evidence="1">
    <location>
        <begin position="1"/>
        <end position="23"/>
    </location>
</feature>
<accession>A0A410WYJ7</accession>
<evidence type="ECO:0000313" key="5">
    <source>
        <dbReference type="Proteomes" id="UP001527202"/>
    </source>
</evidence>
<evidence type="ECO:0000313" key="4">
    <source>
        <dbReference type="Proteomes" id="UP000288943"/>
    </source>
</evidence>
<dbReference type="InterPro" id="IPR013783">
    <property type="entry name" value="Ig-like_fold"/>
</dbReference>
<reference evidence="2 5" key="2">
    <citation type="submission" date="2022-05" db="EMBL/GenBank/DDBJ databases">
        <title>Genome Sequencing of Bee-Associated Microbes.</title>
        <authorList>
            <person name="Dunlap C."/>
        </authorList>
    </citation>
    <scope>NUCLEOTIDE SEQUENCE [LARGE SCALE GENOMIC DNA]</scope>
    <source>
        <strain evidence="2 5">NRRL B-23120</strain>
    </source>
</reference>
<protein>
    <submittedName>
        <fullName evidence="2">Fibronectin type III domain-containing protein</fullName>
    </submittedName>
</protein>
<dbReference type="GeneID" id="95376641"/>
<dbReference type="Proteomes" id="UP000288943">
    <property type="component" value="Chromosome"/>
</dbReference>
<dbReference type="RefSeq" id="WP_042226513.1">
    <property type="nucleotide sequence ID" value="NZ_CP026520.1"/>
</dbReference>
<reference evidence="3 4" key="1">
    <citation type="submission" date="2018-01" db="EMBL/GenBank/DDBJ databases">
        <title>The whole genome sequencing and assembly of Paenibacillus chitinolyticus KCCM 41400 strain.</title>
        <authorList>
            <person name="Kim J.-Y."/>
            <person name="Park M.-K."/>
            <person name="Lee Y.-J."/>
            <person name="Yi H."/>
            <person name="Bahn Y.-S."/>
            <person name="Kim J.F."/>
            <person name="Lee D.-W."/>
        </authorList>
    </citation>
    <scope>NUCLEOTIDE SEQUENCE [LARGE SCALE GENOMIC DNA]</scope>
    <source>
        <strain evidence="3 4">KCCM 41400</strain>
    </source>
</reference>
<name>A0A410WYJ7_9BACL</name>
<dbReference type="KEGG" id="pchi:PC41400_17750"/>
<keyword evidence="1" id="KW-0732">Signal</keyword>
<dbReference type="EMBL" id="CP026520">
    <property type="protein sequence ID" value="QAV19410.1"/>
    <property type="molecule type" value="Genomic_DNA"/>
</dbReference>
<evidence type="ECO:0000313" key="3">
    <source>
        <dbReference type="EMBL" id="QAV19410.1"/>
    </source>
</evidence>
<feature type="chain" id="PRO_5019495635" evidence="1">
    <location>
        <begin position="24"/>
        <end position="138"/>
    </location>
</feature>
<proteinExistence type="predicted"/>
<dbReference type="OrthoDB" id="2680358at2"/>
<dbReference type="InterPro" id="IPR036116">
    <property type="entry name" value="FN3_sf"/>
</dbReference>
<keyword evidence="5" id="KW-1185">Reference proteome</keyword>
<sequence>MKKQLIILTALASVLASGQAALAAENVQGENYNQKTASLIEPAAVVEYQVSWYAVSGATNYKIKMVRVDKPLDPPIVPVTDLGKETLFKAPYLKSNTQYRVWVAAYDSKGKLLAQKTEEKKTVGEIGGIIVWQFGALK</sequence>
<dbReference type="Gene3D" id="2.60.40.10">
    <property type="entry name" value="Immunoglobulins"/>
    <property type="match status" value="1"/>
</dbReference>
<dbReference type="SUPFAM" id="SSF49265">
    <property type="entry name" value="Fibronectin type III"/>
    <property type="match status" value="1"/>
</dbReference>
<organism evidence="3 4">
    <name type="scientific">Paenibacillus chitinolyticus</name>
    <dbReference type="NCBI Taxonomy" id="79263"/>
    <lineage>
        <taxon>Bacteria</taxon>
        <taxon>Bacillati</taxon>
        <taxon>Bacillota</taxon>
        <taxon>Bacilli</taxon>
        <taxon>Bacillales</taxon>
        <taxon>Paenibacillaceae</taxon>
        <taxon>Paenibacillus</taxon>
    </lineage>
</organism>
<dbReference type="EMBL" id="JAMDMJ010000013">
    <property type="protein sequence ID" value="MCY9596389.1"/>
    <property type="molecule type" value="Genomic_DNA"/>
</dbReference>
<evidence type="ECO:0000256" key="1">
    <source>
        <dbReference type="SAM" id="SignalP"/>
    </source>
</evidence>
<dbReference type="Proteomes" id="UP001527202">
    <property type="component" value="Unassembled WGS sequence"/>
</dbReference>
<dbReference type="AlphaFoldDB" id="A0A410WYJ7"/>
<dbReference type="CDD" id="cd00063">
    <property type="entry name" value="FN3"/>
    <property type="match status" value="1"/>
</dbReference>
<dbReference type="InterPro" id="IPR003961">
    <property type="entry name" value="FN3_dom"/>
</dbReference>
<evidence type="ECO:0000313" key="2">
    <source>
        <dbReference type="EMBL" id="MCY9596389.1"/>
    </source>
</evidence>